<reference evidence="8" key="1">
    <citation type="submission" date="2021-03" db="EMBL/GenBank/DDBJ databases">
        <authorList>
            <person name="Bekaert M."/>
        </authorList>
    </citation>
    <scope>NUCLEOTIDE SEQUENCE</scope>
</reference>
<dbReference type="SUPFAM" id="SSF82895">
    <property type="entry name" value="TSP-1 type 1 repeat"/>
    <property type="match status" value="2"/>
</dbReference>
<comment type="caution">
    <text evidence="8">The sequence shown here is derived from an EMBL/GenBank/DDBJ whole genome shotgun (WGS) entry which is preliminary data.</text>
</comment>
<feature type="transmembrane region" description="Helical" evidence="7">
    <location>
        <begin position="154"/>
        <end position="177"/>
    </location>
</feature>
<dbReference type="InterPro" id="IPR000884">
    <property type="entry name" value="TSP1_rpt"/>
</dbReference>
<dbReference type="AlphaFoldDB" id="A0A8S3Q270"/>
<keyword evidence="7" id="KW-1133">Transmembrane helix</keyword>
<feature type="compositionally biased region" description="Basic and acidic residues" evidence="6">
    <location>
        <begin position="202"/>
        <end position="211"/>
    </location>
</feature>
<name>A0A8S3Q270_MYTED</name>
<evidence type="ECO:0000256" key="1">
    <source>
        <dbReference type="ARBA" id="ARBA00004613"/>
    </source>
</evidence>
<evidence type="ECO:0000313" key="8">
    <source>
        <dbReference type="EMBL" id="CAG2188223.1"/>
    </source>
</evidence>
<dbReference type="Pfam" id="PF00090">
    <property type="entry name" value="TSP_1"/>
    <property type="match status" value="1"/>
</dbReference>
<evidence type="ECO:0000256" key="4">
    <source>
        <dbReference type="ARBA" id="ARBA00022737"/>
    </source>
</evidence>
<dbReference type="Gene3D" id="2.20.100.10">
    <property type="entry name" value="Thrombospondin type-1 (TSP1) repeat"/>
    <property type="match status" value="2"/>
</dbReference>
<dbReference type="PROSITE" id="PS50092">
    <property type="entry name" value="TSP1"/>
    <property type="match status" value="1"/>
</dbReference>
<keyword evidence="4" id="KW-0677">Repeat</keyword>
<dbReference type="SMART" id="SM00209">
    <property type="entry name" value="TSP1"/>
    <property type="match status" value="2"/>
</dbReference>
<dbReference type="InterPro" id="IPR036383">
    <property type="entry name" value="TSP1_rpt_sf"/>
</dbReference>
<gene>
    <name evidence="8" type="ORF">MEDL_3659</name>
</gene>
<dbReference type="FunFam" id="2.20.100.10:FF:000001">
    <property type="entry name" value="semaphorin-5A isoform X1"/>
    <property type="match status" value="1"/>
</dbReference>
<sequence>MAMDQILHHKRIKTICFLSSFLISFDRTCSEVSGNWSEWSVWSSCSISCGLGHISRWRECNSPIPSVGGKDCIGQDYGWLWCKIAGCPVHGSWGEWSSWNSCNATLNCEIQDRTRNVIILHQPMEDVIAMEGRFKENTNQVIKAEPSKQFSAGLVVAIAVGCSVVTAVVIIFGLFVFRRLNPNQNGSNNQRLGELPLPKQINDYERSRRSSDTQSGVYDSIEISGRANTQMNSNNEEVYEDLKL</sequence>
<dbReference type="InterPro" id="IPR052065">
    <property type="entry name" value="Compl_asym_regulator"/>
</dbReference>
<dbReference type="PANTHER" id="PTHR22906">
    <property type="entry name" value="PROPERDIN"/>
    <property type="match status" value="1"/>
</dbReference>
<keyword evidence="9" id="KW-1185">Reference proteome</keyword>
<keyword evidence="5" id="KW-1015">Disulfide bond</keyword>
<keyword evidence="2" id="KW-0964">Secreted</keyword>
<evidence type="ECO:0000256" key="7">
    <source>
        <dbReference type="SAM" id="Phobius"/>
    </source>
</evidence>
<organism evidence="8 9">
    <name type="scientific">Mytilus edulis</name>
    <name type="common">Blue mussel</name>
    <dbReference type="NCBI Taxonomy" id="6550"/>
    <lineage>
        <taxon>Eukaryota</taxon>
        <taxon>Metazoa</taxon>
        <taxon>Spiralia</taxon>
        <taxon>Lophotrochozoa</taxon>
        <taxon>Mollusca</taxon>
        <taxon>Bivalvia</taxon>
        <taxon>Autobranchia</taxon>
        <taxon>Pteriomorphia</taxon>
        <taxon>Mytilida</taxon>
        <taxon>Mytiloidea</taxon>
        <taxon>Mytilidae</taxon>
        <taxon>Mytilinae</taxon>
        <taxon>Mytilus</taxon>
    </lineage>
</organism>
<keyword evidence="3" id="KW-0732">Signal</keyword>
<dbReference type="OrthoDB" id="6131485at2759"/>
<evidence type="ECO:0000256" key="5">
    <source>
        <dbReference type="ARBA" id="ARBA00023157"/>
    </source>
</evidence>
<keyword evidence="7" id="KW-0812">Transmembrane</keyword>
<evidence type="ECO:0000313" key="9">
    <source>
        <dbReference type="Proteomes" id="UP000683360"/>
    </source>
</evidence>
<dbReference type="PANTHER" id="PTHR22906:SF43">
    <property type="entry name" value="PROPERDIN"/>
    <property type="match status" value="1"/>
</dbReference>
<proteinExistence type="predicted"/>
<accession>A0A8S3Q270</accession>
<comment type="subcellular location">
    <subcellularLocation>
        <location evidence="1">Secreted</location>
    </subcellularLocation>
</comment>
<keyword evidence="7" id="KW-0472">Membrane</keyword>
<evidence type="ECO:0000256" key="3">
    <source>
        <dbReference type="ARBA" id="ARBA00022729"/>
    </source>
</evidence>
<protein>
    <submittedName>
        <fullName evidence="8">THBS2S</fullName>
    </submittedName>
</protein>
<evidence type="ECO:0000256" key="6">
    <source>
        <dbReference type="SAM" id="MobiDB-lite"/>
    </source>
</evidence>
<feature type="region of interest" description="Disordered" evidence="6">
    <location>
        <begin position="187"/>
        <end position="218"/>
    </location>
</feature>
<dbReference type="EMBL" id="CAJPWZ010000203">
    <property type="protein sequence ID" value="CAG2188223.1"/>
    <property type="molecule type" value="Genomic_DNA"/>
</dbReference>
<dbReference type="Proteomes" id="UP000683360">
    <property type="component" value="Unassembled WGS sequence"/>
</dbReference>
<evidence type="ECO:0000256" key="2">
    <source>
        <dbReference type="ARBA" id="ARBA00022525"/>
    </source>
</evidence>